<proteinExistence type="predicted"/>
<evidence type="ECO:0000313" key="3">
    <source>
        <dbReference type="Proteomes" id="UP000036780"/>
    </source>
</evidence>
<evidence type="ECO:0000313" key="2">
    <source>
        <dbReference type="EMBL" id="KNE18851.1"/>
    </source>
</evidence>
<accession>A0A0L0QJW5</accession>
<feature type="region of interest" description="Disordered" evidence="1">
    <location>
        <begin position="1"/>
        <end position="70"/>
    </location>
</feature>
<dbReference type="EMBL" id="LGTO01000007">
    <property type="protein sequence ID" value="KNE18851.1"/>
    <property type="molecule type" value="Genomic_DNA"/>
</dbReference>
<comment type="caution">
    <text evidence="2">The sequence shown here is derived from an EMBL/GenBank/DDBJ whole genome shotgun (WGS) entry which is preliminary data.</text>
</comment>
<feature type="compositionally biased region" description="Polar residues" evidence="1">
    <location>
        <begin position="24"/>
        <end position="33"/>
    </location>
</feature>
<dbReference type="Pfam" id="PF14168">
    <property type="entry name" value="YjzC"/>
    <property type="match status" value="1"/>
</dbReference>
<organism evidence="2 3">
    <name type="scientific">Virgibacillus pantothenticus</name>
    <dbReference type="NCBI Taxonomy" id="1473"/>
    <lineage>
        <taxon>Bacteria</taxon>
        <taxon>Bacillati</taxon>
        <taxon>Bacillota</taxon>
        <taxon>Bacilli</taxon>
        <taxon>Bacillales</taxon>
        <taxon>Bacillaceae</taxon>
        <taxon>Virgibacillus</taxon>
    </lineage>
</organism>
<dbReference type="InterPro" id="IPR025549">
    <property type="entry name" value="YjzC"/>
</dbReference>
<dbReference type="GeneID" id="66871827"/>
<evidence type="ECO:0000256" key="1">
    <source>
        <dbReference type="SAM" id="MobiDB-lite"/>
    </source>
</evidence>
<dbReference type="OrthoDB" id="5244304at2"/>
<feature type="compositionally biased region" description="Basic and acidic residues" evidence="1">
    <location>
        <begin position="1"/>
        <end position="11"/>
    </location>
</feature>
<protein>
    <recommendedName>
        <fullName evidence="4">YjzC family protein</fullName>
    </recommendedName>
</protein>
<reference evidence="3" key="1">
    <citation type="submission" date="2015-07" db="EMBL/GenBank/DDBJ databases">
        <title>Fjat-10053 dsm26.</title>
        <authorList>
            <person name="Liu B."/>
            <person name="Wang J."/>
            <person name="Zhu Y."/>
            <person name="Liu G."/>
            <person name="Chen Q."/>
            <person name="Chen Z."/>
            <person name="Lan J."/>
            <person name="Che J."/>
            <person name="Ge C."/>
            <person name="Shi H."/>
            <person name="Pan Z."/>
            <person name="Liu X."/>
        </authorList>
    </citation>
    <scope>NUCLEOTIDE SEQUENCE [LARGE SCALE GENOMIC DNA]</scope>
    <source>
        <strain evidence="3">DSM 26</strain>
    </source>
</reference>
<name>A0A0L0QJW5_VIRPA</name>
<dbReference type="RefSeq" id="WP_050351342.1">
    <property type="nucleotide sequence ID" value="NZ_BOSN01000002.1"/>
</dbReference>
<dbReference type="Proteomes" id="UP000036780">
    <property type="component" value="Unassembled WGS sequence"/>
</dbReference>
<sequence length="70" mass="7823">MGERSEFRSGDKAPNNGVYIESGETGSNVNDPQQIKLEAGEKFPENTNHNRVWINKRHLSKPGVQGRSNN</sequence>
<dbReference type="PATRIC" id="fig|1473.5.peg.421"/>
<keyword evidence="3" id="KW-1185">Reference proteome</keyword>
<dbReference type="AlphaFoldDB" id="A0A0L0QJW5"/>
<gene>
    <name evidence="2" type="ORF">AFK71_09675</name>
</gene>
<evidence type="ECO:0008006" key="4">
    <source>
        <dbReference type="Google" id="ProtNLM"/>
    </source>
</evidence>